<evidence type="ECO:0000256" key="4">
    <source>
        <dbReference type="ARBA" id="ARBA00023002"/>
    </source>
</evidence>
<dbReference type="STRING" id="546871.SAMN04488543_4156"/>
<evidence type="ECO:0000313" key="9">
    <source>
        <dbReference type="Proteomes" id="UP000199092"/>
    </source>
</evidence>
<feature type="domain" description="Nitrite/Sulfite reductase ferredoxin-like" evidence="7">
    <location>
        <begin position="17"/>
        <end position="76"/>
    </location>
</feature>
<name>A0A1H2A1E3_9ACTN</name>
<sequence length="369" mass="37714">MAGVNQDRCPGVLRPHQAADGAMVRVRVPGGQTSGTALAALGRAAERHGRGLLQLTSRAGLQVRGLPSDLPDAFEAAVAAAGFLPSASHERVRNVVASPLTGLHGGLADLRPLVRALDDALQADDALAGLSGRFLFGLDDGRGDVAALEPDLTYRALGPDHGLLVVGADRGRAVALEDAVPALLALARGFDAARAASGVWRVRELPGWVDGLVGFAPVPVPPAPEPPLGAVGAHAVVGVPLGFLSPVQLAAVTAVAGTGAVVVTPWRSLVVGHGADRLAELTAVGLVADPTSPWTAVSACVGAPWCASGRVDTQALVRSVAAEDRRWPRTHVSGCERRCGAPAGPHRDLVAPTRDELLAAAEPRLVVHV</sequence>
<keyword evidence="6" id="KW-0411">Iron-sulfur</keyword>
<dbReference type="GO" id="GO:0016491">
    <property type="term" value="F:oxidoreductase activity"/>
    <property type="evidence" value="ECO:0007669"/>
    <property type="project" value="UniProtKB-KW"/>
</dbReference>
<evidence type="ECO:0000256" key="3">
    <source>
        <dbReference type="ARBA" id="ARBA00022723"/>
    </source>
</evidence>
<keyword evidence="2" id="KW-0349">Heme</keyword>
<accession>A0A1H2A1E3</accession>
<evidence type="ECO:0000259" key="7">
    <source>
        <dbReference type="Pfam" id="PF03460"/>
    </source>
</evidence>
<keyword evidence="1" id="KW-0004">4Fe-4S</keyword>
<dbReference type="OrthoDB" id="105450at2"/>
<dbReference type="PANTHER" id="PTHR32439:SF9">
    <property type="entry name" value="BLR3264 PROTEIN"/>
    <property type="match status" value="1"/>
</dbReference>
<evidence type="ECO:0000256" key="1">
    <source>
        <dbReference type="ARBA" id="ARBA00022485"/>
    </source>
</evidence>
<reference evidence="8 9" key="1">
    <citation type="submission" date="2016-10" db="EMBL/GenBank/DDBJ databases">
        <authorList>
            <person name="de Groot N.N."/>
        </authorList>
    </citation>
    <scope>NUCLEOTIDE SEQUENCE [LARGE SCALE GENOMIC DNA]</scope>
    <source>
        <strain evidence="8 9">DSM 21741</strain>
    </source>
</reference>
<dbReference type="AlphaFoldDB" id="A0A1H2A1E3"/>
<dbReference type="InterPro" id="IPR051329">
    <property type="entry name" value="NIR_SIR_4Fe-4S"/>
</dbReference>
<dbReference type="SUPFAM" id="SSF55124">
    <property type="entry name" value="Nitrite/Sulfite reductase N-terminal domain-like"/>
    <property type="match status" value="2"/>
</dbReference>
<dbReference type="EMBL" id="LT629749">
    <property type="protein sequence ID" value="SDT39828.1"/>
    <property type="molecule type" value="Genomic_DNA"/>
</dbReference>
<dbReference type="GO" id="GO:0051539">
    <property type="term" value="F:4 iron, 4 sulfur cluster binding"/>
    <property type="evidence" value="ECO:0007669"/>
    <property type="project" value="UniProtKB-KW"/>
</dbReference>
<dbReference type="InterPro" id="IPR036136">
    <property type="entry name" value="Nit/Sulf_reduc_fer-like_dom_sf"/>
</dbReference>
<evidence type="ECO:0000256" key="6">
    <source>
        <dbReference type="ARBA" id="ARBA00023014"/>
    </source>
</evidence>
<organism evidence="8 9">
    <name type="scientific">Friedmanniella luteola</name>
    <dbReference type="NCBI Taxonomy" id="546871"/>
    <lineage>
        <taxon>Bacteria</taxon>
        <taxon>Bacillati</taxon>
        <taxon>Actinomycetota</taxon>
        <taxon>Actinomycetes</taxon>
        <taxon>Propionibacteriales</taxon>
        <taxon>Nocardioidaceae</taxon>
        <taxon>Friedmanniella</taxon>
    </lineage>
</organism>
<dbReference type="GO" id="GO:0046872">
    <property type="term" value="F:metal ion binding"/>
    <property type="evidence" value="ECO:0007669"/>
    <property type="project" value="UniProtKB-KW"/>
</dbReference>
<gene>
    <name evidence="8" type="ORF">SAMN04488543_4156</name>
</gene>
<keyword evidence="9" id="KW-1185">Reference proteome</keyword>
<evidence type="ECO:0000256" key="2">
    <source>
        <dbReference type="ARBA" id="ARBA00022617"/>
    </source>
</evidence>
<keyword evidence="5" id="KW-0408">Iron</keyword>
<keyword evidence="3" id="KW-0479">Metal-binding</keyword>
<dbReference type="InterPro" id="IPR045854">
    <property type="entry name" value="NO2/SO3_Rdtase_4Fe4S_sf"/>
</dbReference>
<proteinExistence type="predicted"/>
<keyword evidence="4" id="KW-0560">Oxidoreductase</keyword>
<dbReference type="Proteomes" id="UP000199092">
    <property type="component" value="Chromosome I"/>
</dbReference>
<protein>
    <submittedName>
        <fullName evidence="8">Precorrin-3B synthase</fullName>
    </submittedName>
</protein>
<evidence type="ECO:0000313" key="8">
    <source>
        <dbReference type="EMBL" id="SDT39828.1"/>
    </source>
</evidence>
<dbReference type="Gene3D" id="3.90.480.10">
    <property type="entry name" value="Sulfite Reductase Hemoprotein,Domain 2"/>
    <property type="match status" value="1"/>
</dbReference>
<dbReference type="Pfam" id="PF03460">
    <property type="entry name" value="NIR_SIR_ferr"/>
    <property type="match status" value="1"/>
</dbReference>
<evidence type="ECO:0000256" key="5">
    <source>
        <dbReference type="ARBA" id="ARBA00023004"/>
    </source>
</evidence>
<dbReference type="Gene3D" id="3.30.413.10">
    <property type="entry name" value="Sulfite Reductase Hemoprotein, domain 1"/>
    <property type="match status" value="2"/>
</dbReference>
<dbReference type="SUPFAM" id="SSF56014">
    <property type="entry name" value="Nitrite and sulphite reductase 4Fe-4S domain-like"/>
    <property type="match status" value="2"/>
</dbReference>
<dbReference type="InterPro" id="IPR005117">
    <property type="entry name" value="NiRdtase/SiRdtase_haem-b_fer"/>
</dbReference>
<dbReference type="PANTHER" id="PTHR32439">
    <property type="entry name" value="FERREDOXIN--NITRITE REDUCTASE, CHLOROPLASTIC"/>
    <property type="match status" value="1"/>
</dbReference>